<dbReference type="InterPro" id="IPR038765">
    <property type="entry name" value="Papain-like_cys_pep_sf"/>
</dbReference>
<dbReference type="InterPro" id="IPR013201">
    <property type="entry name" value="Prot_inhib_I29"/>
</dbReference>
<evidence type="ECO:0000313" key="3">
    <source>
        <dbReference type="Proteomes" id="UP001174677"/>
    </source>
</evidence>
<keyword evidence="3" id="KW-1185">Reference proteome</keyword>
<dbReference type="EMBL" id="JARPOI010000002">
    <property type="protein sequence ID" value="KAJ9186297.1"/>
    <property type="molecule type" value="Genomic_DNA"/>
</dbReference>
<dbReference type="Pfam" id="PF08246">
    <property type="entry name" value="Inhibitor_I29"/>
    <property type="match status" value="1"/>
</dbReference>
<sequence length="113" mass="13308">MSKFGKVYVRVDEKLQKFEIFKDNVIHIDETNKKVKNYWLGLNQFADLSHEEFKKKFLGLKPNLSKRRESPEEFIYNDLENIPEYVDWRKKGAVTSVKNQVSCGKLPLLSLSL</sequence>
<accession>A0ABQ9N3P4</accession>
<proteinExistence type="predicted"/>
<dbReference type="Gene3D" id="3.90.70.10">
    <property type="entry name" value="Cysteine proteinases"/>
    <property type="match status" value="1"/>
</dbReference>
<comment type="caution">
    <text evidence="2">The sequence shown here is derived from an EMBL/GenBank/DDBJ whole genome shotgun (WGS) entry which is preliminary data.</text>
</comment>
<feature type="domain" description="Cathepsin propeptide inhibitor" evidence="1">
    <location>
        <begin position="1"/>
        <end position="53"/>
    </location>
</feature>
<protein>
    <recommendedName>
        <fullName evidence="1">Cathepsin propeptide inhibitor domain-containing protein</fullName>
    </recommendedName>
</protein>
<evidence type="ECO:0000313" key="2">
    <source>
        <dbReference type="EMBL" id="KAJ9186297.1"/>
    </source>
</evidence>
<evidence type="ECO:0000259" key="1">
    <source>
        <dbReference type="SMART" id="SM00848"/>
    </source>
</evidence>
<name>A0ABQ9N3P4_HEVBR</name>
<gene>
    <name evidence="2" type="ORF">P3X46_001888</name>
</gene>
<dbReference type="SUPFAM" id="SSF54001">
    <property type="entry name" value="Cysteine proteinases"/>
    <property type="match status" value="1"/>
</dbReference>
<organism evidence="2 3">
    <name type="scientific">Hevea brasiliensis</name>
    <name type="common">Para rubber tree</name>
    <name type="synonym">Siphonia brasiliensis</name>
    <dbReference type="NCBI Taxonomy" id="3981"/>
    <lineage>
        <taxon>Eukaryota</taxon>
        <taxon>Viridiplantae</taxon>
        <taxon>Streptophyta</taxon>
        <taxon>Embryophyta</taxon>
        <taxon>Tracheophyta</taxon>
        <taxon>Spermatophyta</taxon>
        <taxon>Magnoliopsida</taxon>
        <taxon>eudicotyledons</taxon>
        <taxon>Gunneridae</taxon>
        <taxon>Pentapetalae</taxon>
        <taxon>rosids</taxon>
        <taxon>fabids</taxon>
        <taxon>Malpighiales</taxon>
        <taxon>Euphorbiaceae</taxon>
        <taxon>Crotonoideae</taxon>
        <taxon>Micrandreae</taxon>
        <taxon>Hevea</taxon>
    </lineage>
</organism>
<dbReference type="SMART" id="SM00848">
    <property type="entry name" value="Inhibitor_I29"/>
    <property type="match status" value="1"/>
</dbReference>
<dbReference type="Proteomes" id="UP001174677">
    <property type="component" value="Chromosome 2"/>
</dbReference>
<reference evidence="2" key="1">
    <citation type="journal article" date="2023" name="Plant Biotechnol. J.">
        <title>Chromosome-level wild Hevea brasiliensis genome provides new tools for genomic-assisted breeding and valuable loci to elevate rubber yield.</title>
        <authorList>
            <person name="Cheng H."/>
            <person name="Song X."/>
            <person name="Hu Y."/>
            <person name="Wu T."/>
            <person name="Yang Q."/>
            <person name="An Z."/>
            <person name="Feng S."/>
            <person name="Deng Z."/>
            <person name="Wu W."/>
            <person name="Zeng X."/>
            <person name="Tu M."/>
            <person name="Wang X."/>
            <person name="Huang H."/>
        </authorList>
    </citation>
    <scope>NUCLEOTIDE SEQUENCE</scope>
    <source>
        <strain evidence="2">MT/VB/25A 57/8</strain>
    </source>
</reference>